<protein>
    <submittedName>
        <fullName evidence="1">6848_t:CDS:1</fullName>
    </submittedName>
</protein>
<proteinExistence type="predicted"/>
<organism evidence="1 2">
    <name type="scientific">Acaulospora colombiana</name>
    <dbReference type="NCBI Taxonomy" id="27376"/>
    <lineage>
        <taxon>Eukaryota</taxon>
        <taxon>Fungi</taxon>
        <taxon>Fungi incertae sedis</taxon>
        <taxon>Mucoromycota</taxon>
        <taxon>Glomeromycotina</taxon>
        <taxon>Glomeromycetes</taxon>
        <taxon>Diversisporales</taxon>
        <taxon>Acaulosporaceae</taxon>
        <taxon>Acaulospora</taxon>
    </lineage>
</organism>
<keyword evidence="2" id="KW-1185">Reference proteome</keyword>
<dbReference type="EMBL" id="CAJVPT010001837">
    <property type="protein sequence ID" value="CAG8469801.1"/>
    <property type="molecule type" value="Genomic_DNA"/>
</dbReference>
<evidence type="ECO:0000313" key="1">
    <source>
        <dbReference type="EMBL" id="CAG8469801.1"/>
    </source>
</evidence>
<comment type="caution">
    <text evidence="1">The sequence shown here is derived from an EMBL/GenBank/DDBJ whole genome shotgun (WGS) entry which is preliminary data.</text>
</comment>
<gene>
    <name evidence="1" type="ORF">ACOLOM_LOCUS1539</name>
</gene>
<reference evidence="1" key="1">
    <citation type="submission" date="2021-06" db="EMBL/GenBank/DDBJ databases">
        <authorList>
            <person name="Kallberg Y."/>
            <person name="Tangrot J."/>
            <person name="Rosling A."/>
        </authorList>
    </citation>
    <scope>NUCLEOTIDE SEQUENCE</scope>
    <source>
        <strain evidence="1">CL356</strain>
    </source>
</reference>
<dbReference type="Proteomes" id="UP000789525">
    <property type="component" value="Unassembled WGS sequence"/>
</dbReference>
<accession>A0ACA9KG27</accession>
<evidence type="ECO:0000313" key="2">
    <source>
        <dbReference type="Proteomes" id="UP000789525"/>
    </source>
</evidence>
<sequence length="404" mass="46430">MYFEYIFKVGIQLVKIIVLLYGLKYIYDTILLAYFGPLSKIPGPKVTFLSNLFITVRQINGQRWKWLQYEIVPKYGSLVRVGPKMIVVSDKDMVKQDIIGETAFGGSFKLVREGNHPLPRKVFQELRRRVLVSGARESDLFIFNISKKLIERFIKFQKSAFPIFGSFLKVDPYLIDFTSRIIEERRASTSTRKDLLQVLLDTKNMTDGGLSDFEVFDQCIEFLIAGSDTTNFATSMTMLELIRHPDVFKKLVEELDDALSKEEDSERRLVPSHDKLKNLPYLNAVINEGLRLYPSTRGPGKLVTEDIVIGGYLIPKGTSLTVNIFGVHRSKEYWGEDSNEFIPERWLNPENIPADGFIPFSAVALVSRYEFQDIPGQDEEMLHFVTTGLRTKSHNVKVRHRIEQ</sequence>
<name>A0ACA9KG27_9GLOM</name>